<dbReference type="AlphaFoldDB" id="A0A1F5WQP4"/>
<dbReference type="EMBL" id="MFHT01000007">
    <property type="protein sequence ID" value="OGF77992.1"/>
    <property type="molecule type" value="Genomic_DNA"/>
</dbReference>
<gene>
    <name evidence="1" type="ORF">A3F23_03305</name>
</gene>
<evidence type="ECO:0008006" key="3">
    <source>
        <dbReference type="Google" id="ProtNLM"/>
    </source>
</evidence>
<sequence length="200" mass="23644">MKKIGEGWQYSVYDLGNGQVLKKYHSWAGSFWVMFKDCYPFTNHWPTEFPDFIRAGRQIAIESFKILKKHQVPPEWIGNPKFLSDLDFEQDKVRPLHEIFETALTEEIKKYIDLFIELNSRFLKIGFIDKSFNITKNYGIAKNGNLVLTDIGELFSDPEKIKRQLNDKVWYKSYVGGCIKDLDARKYFLDQMDKFAKAYR</sequence>
<evidence type="ECO:0000313" key="2">
    <source>
        <dbReference type="Proteomes" id="UP000177723"/>
    </source>
</evidence>
<organism evidence="1 2">
    <name type="scientific">Candidatus Giovannonibacteria bacterium RIFCSPHIGHO2_12_FULL_43_15</name>
    <dbReference type="NCBI Taxonomy" id="1798341"/>
    <lineage>
        <taxon>Bacteria</taxon>
        <taxon>Candidatus Giovannoniibacteriota</taxon>
    </lineage>
</organism>
<evidence type="ECO:0000313" key="1">
    <source>
        <dbReference type="EMBL" id="OGF77992.1"/>
    </source>
</evidence>
<dbReference type="Proteomes" id="UP000177723">
    <property type="component" value="Unassembled WGS sequence"/>
</dbReference>
<accession>A0A1F5WQP4</accession>
<reference evidence="1 2" key="1">
    <citation type="journal article" date="2016" name="Nat. Commun.">
        <title>Thousands of microbial genomes shed light on interconnected biogeochemical processes in an aquifer system.</title>
        <authorList>
            <person name="Anantharaman K."/>
            <person name="Brown C.T."/>
            <person name="Hug L.A."/>
            <person name="Sharon I."/>
            <person name="Castelle C.J."/>
            <person name="Probst A.J."/>
            <person name="Thomas B.C."/>
            <person name="Singh A."/>
            <person name="Wilkins M.J."/>
            <person name="Karaoz U."/>
            <person name="Brodie E.L."/>
            <person name="Williams K.H."/>
            <person name="Hubbard S.S."/>
            <person name="Banfield J.F."/>
        </authorList>
    </citation>
    <scope>NUCLEOTIDE SEQUENCE [LARGE SCALE GENOMIC DNA]</scope>
</reference>
<name>A0A1F5WQP4_9BACT</name>
<protein>
    <recommendedName>
        <fullName evidence="3">Aminoglycoside phosphotransferase domain-containing protein</fullName>
    </recommendedName>
</protein>
<comment type="caution">
    <text evidence="1">The sequence shown here is derived from an EMBL/GenBank/DDBJ whole genome shotgun (WGS) entry which is preliminary data.</text>
</comment>
<proteinExistence type="predicted"/>